<dbReference type="InterPro" id="IPR029058">
    <property type="entry name" value="AB_hydrolase_fold"/>
</dbReference>
<evidence type="ECO:0000313" key="2">
    <source>
        <dbReference type="Proteomes" id="UP000520814"/>
    </source>
</evidence>
<dbReference type="InterPro" id="IPR009199">
    <property type="entry name" value="PhoPQ-act_pathogen-rel_PqaA"/>
</dbReference>
<dbReference type="EMBL" id="JACHGW010000001">
    <property type="protein sequence ID" value="MBB6048391.1"/>
    <property type="molecule type" value="Genomic_DNA"/>
</dbReference>
<accession>A0A7W9W4W2</accession>
<gene>
    <name evidence="1" type="ORF">HNQ39_000153</name>
</gene>
<dbReference type="PANTHER" id="PTHR31497:SF0">
    <property type="entry name" value="AUTOCRINE PROLIFERATION REPRESSOR PROTEIN A"/>
    <property type="match status" value="1"/>
</dbReference>
<dbReference type="SUPFAM" id="SSF53474">
    <property type="entry name" value="alpha/beta-Hydrolases"/>
    <property type="match status" value="1"/>
</dbReference>
<dbReference type="AlphaFoldDB" id="A0A7W9W4W2"/>
<dbReference type="PANTHER" id="PTHR31497">
    <property type="entry name" value="AUTOCRINE PROLIFERATION REPRESSOR PROTEIN A"/>
    <property type="match status" value="1"/>
</dbReference>
<organism evidence="1 2">
    <name type="scientific">Armatimonas rosea</name>
    <dbReference type="NCBI Taxonomy" id="685828"/>
    <lineage>
        <taxon>Bacteria</taxon>
        <taxon>Bacillati</taxon>
        <taxon>Armatimonadota</taxon>
        <taxon>Armatimonadia</taxon>
        <taxon>Armatimonadales</taxon>
        <taxon>Armatimonadaceae</taxon>
        <taxon>Armatimonas</taxon>
    </lineage>
</organism>
<protein>
    <submittedName>
        <fullName evidence="1">PhoPQ-activated pathogenicity-related protein</fullName>
    </submittedName>
</protein>
<name>A0A7W9W4W2_ARMRO</name>
<dbReference type="PIRSF" id="PIRSF014728">
    <property type="entry name" value="PqaA"/>
    <property type="match status" value="1"/>
</dbReference>
<keyword evidence="2" id="KW-1185">Reference proteome</keyword>
<comment type="caution">
    <text evidence="1">The sequence shown here is derived from an EMBL/GenBank/DDBJ whole genome shotgun (WGS) entry which is preliminary data.</text>
</comment>
<dbReference type="Gene3D" id="3.40.50.1820">
    <property type="entry name" value="alpha/beta hydrolase"/>
    <property type="match status" value="1"/>
</dbReference>
<sequence length="412" mass="46703">MNRRRFTRNFEGGLKGYIARPEPVYKWEKRGEKKLAGGVIYDLWLVSQTWHEHVWEHRLQLFVPAKITSPDFCTLLNTGGGGNVSEELIGMSAANNTGNVFAILYHIPKQPLYGGLTEDALIVYTWQKFLENGDDTWPLHFPMAKAVIKAMDALQAFRPELRRFLITGASKRGWTTWLVGASEDKRVVGIAPMVIDILNVPKQIPHQLEMYGKPSEQVADYTAVGFDKLLLAPRGKDLMKLEDPISYRDQLTLPKLLLLGTNDRYWSQDALNLYWDDLKGSKWVLYLPNSGHGMEDRGRLLTTLSAFARTLAAKKKWPAPRWKWTATKRTAELLVESDAPLTSARIFRCTSATTDFRDSKWTSEEITAAGRQARGRYQAPETGFAACYGELTYELEPGKPFTLATQMQILGR</sequence>
<dbReference type="Proteomes" id="UP000520814">
    <property type="component" value="Unassembled WGS sequence"/>
</dbReference>
<reference evidence="1 2" key="1">
    <citation type="submission" date="2020-08" db="EMBL/GenBank/DDBJ databases">
        <title>Genomic Encyclopedia of Type Strains, Phase IV (KMG-IV): sequencing the most valuable type-strain genomes for metagenomic binning, comparative biology and taxonomic classification.</title>
        <authorList>
            <person name="Goeker M."/>
        </authorList>
    </citation>
    <scope>NUCLEOTIDE SEQUENCE [LARGE SCALE GENOMIC DNA]</scope>
    <source>
        <strain evidence="1 2">DSM 23562</strain>
    </source>
</reference>
<dbReference type="RefSeq" id="WP_184191942.1">
    <property type="nucleotide sequence ID" value="NZ_JACHGW010000001.1"/>
</dbReference>
<proteinExistence type="predicted"/>
<dbReference type="Pfam" id="PF10142">
    <property type="entry name" value="PhoPQ_related"/>
    <property type="match status" value="1"/>
</dbReference>
<evidence type="ECO:0000313" key="1">
    <source>
        <dbReference type="EMBL" id="MBB6048391.1"/>
    </source>
</evidence>